<keyword evidence="5" id="KW-0460">Magnesium</keyword>
<dbReference type="RefSeq" id="WP_338391513.1">
    <property type="nucleotide sequence ID" value="NZ_AP025314.1"/>
</dbReference>
<dbReference type="KEGG" id="fax:FUAX_23610"/>
<dbReference type="PANTHER" id="PTHR12992:SF11">
    <property type="entry name" value="MITOCHONDRIAL COENZYME A DIPHOSPHATASE NUDT8"/>
    <property type="match status" value="1"/>
</dbReference>
<name>A0AAU9CCT4_9BACT</name>
<dbReference type="InterPro" id="IPR000086">
    <property type="entry name" value="NUDIX_hydrolase_dom"/>
</dbReference>
<accession>A0AAU9CCT4</accession>
<keyword evidence="9" id="KW-1185">Reference proteome</keyword>
<evidence type="ECO:0000259" key="7">
    <source>
        <dbReference type="PROSITE" id="PS51462"/>
    </source>
</evidence>
<comment type="cofactor">
    <cofactor evidence="2">
        <name>Mg(2+)</name>
        <dbReference type="ChEBI" id="CHEBI:18420"/>
    </cofactor>
</comment>
<dbReference type="GO" id="GO:0046872">
    <property type="term" value="F:metal ion binding"/>
    <property type="evidence" value="ECO:0007669"/>
    <property type="project" value="UniProtKB-KW"/>
</dbReference>
<dbReference type="PROSITE" id="PS00893">
    <property type="entry name" value="NUDIX_BOX"/>
    <property type="match status" value="1"/>
</dbReference>
<feature type="domain" description="Nudix hydrolase" evidence="7">
    <location>
        <begin position="41"/>
        <end position="174"/>
    </location>
</feature>
<dbReference type="PROSITE" id="PS51462">
    <property type="entry name" value="NUDIX"/>
    <property type="match status" value="1"/>
</dbReference>
<dbReference type="Proteomes" id="UP001348817">
    <property type="component" value="Chromosome"/>
</dbReference>
<protein>
    <submittedName>
        <fullName evidence="8">Coenzyme A pyrophosphatase</fullName>
    </submittedName>
</protein>
<evidence type="ECO:0000256" key="2">
    <source>
        <dbReference type="ARBA" id="ARBA00001946"/>
    </source>
</evidence>
<evidence type="ECO:0000313" key="8">
    <source>
        <dbReference type="EMBL" id="BDD09929.1"/>
    </source>
</evidence>
<evidence type="ECO:0000256" key="3">
    <source>
        <dbReference type="ARBA" id="ARBA00022723"/>
    </source>
</evidence>
<dbReference type="AlphaFoldDB" id="A0AAU9CCT4"/>
<dbReference type="PANTHER" id="PTHR12992">
    <property type="entry name" value="NUDIX HYDROLASE"/>
    <property type="match status" value="1"/>
</dbReference>
<evidence type="ECO:0000256" key="5">
    <source>
        <dbReference type="ARBA" id="ARBA00022842"/>
    </source>
</evidence>
<reference evidence="8 9" key="1">
    <citation type="submission" date="2021-12" db="EMBL/GenBank/DDBJ databases">
        <title>Genome sequencing of bacteria with rrn-lacking chromosome and rrn-plasmid.</title>
        <authorList>
            <person name="Anda M."/>
            <person name="Iwasaki W."/>
        </authorList>
    </citation>
    <scope>NUCLEOTIDE SEQUENCE [LARGE SCALE GENOMIC DNA]</scope>
    <source>
        <strain evidence="8 9">DSM 100852</strain>
    </source>
</reference>
<evidence type="ECO:0000256" key="1">
    <source>
        <dbReference type="ARBA" id="ARBA00001936"/>
    </source>
</evidence>
<sequence>MGFIENLKNKLEDGLPGVEGQKTMAPMEIGDSRFGRMPSDARKAAVLCLFYQDGKGEWRFPLIQRPEYPGSHGGQVSFPGGKIERQERAEDAALRETHEEIGVWPDEVRLLGNLSDLYIPVSGFVVSPFLGYASAEPTFKPDPREVSGILYPTLEDLSKQFSEGPGTAIIETSYGRMKVPSFDVDGSVVWGATAIIIGELLTLLKD</sequence>
<dbReference type="SUPFAM" id="SSF55811">
    <property type="entry name" value="Nudix"/>
    <property type="match status" value="1"/>
</dbReference>
<dbReference type="InterPro" id="IPR045121">
    <property type="entry name" value="CoAse"/>
</dbReference>
<dbReference type="CDD" id="cd03426">
    <property type="entry name" value="NUDIX_CoAse_Nudt7"/>
    <property type="match status" value="1"/>
</dbReference>
<dbReference type="InterPro" id="IPR020084">
    <property type="entry name" value="NUDIX_hydrolase_CS"/>
</dbReference>
<proteinExistence type="predicted"/>
<gene>
    <name evidence="8" type="ORF">FUAX_23610</name>
</gene>
<evidence type="ECO:0000256" key="6">
    <source>
        <dbReference type="ARBA" id="ARBA00023211"/>
    </source>
</evidence>
<keyword evidence="3" id="KW-0479">Metal-binding</keyword>
<organism evidence="8 9">
    <name type="scientific">Fulvitalea axinellae</name>
    <dbReference type="NCBI Taxonomy" id="1182444"/>
    <lineage>
        <taxon>Bacteria</taxon>
        <taxon>Pseudomonadati</taxon>
        <taxon>Bacteroidota</taxon>
        <taxon>Cytophagia</taxon>
        <taxon>Cytophagales</taxon>
        <taxon>Persicobacteraceae</taxon>
        <taxon>Fulvitalea</taxon>
    </lineage>
</organism>
<evidence type="ECO:0000256" key="4">
    <source>
        <dbReference type="ARBA" id="ARBA00022801"/>
    </source>
</evidence>
<keyword evidence="6" id="KW-0464">Manganese</keyword>
<evidence type="ECO:0000313" key="9">
    <source>
        <dbReference type="Proteomes" id="UP001348817"/>
    </source>
</evidence>
<dbReference type="InterPro" id="IPR015797">
    <property type="entry name" value="NUDIX_hydrolase-like_dom_sf"/>
</dbReference>
<keyword evidence="4" id="KW-0378">Hydrolase</keyword>
<dbReference type="Pfam" id="PF00293">
    <property type="entry name" value="NUDIX"/>
    <property type="match status" value="1"/>
</dbReference>
<dbReference type="Gene3D" id="3.90.79.10">
    <property type="entry name" value="Nucleoside Triphosphate Pyrophosphohydrolase"/>
    <property type="match status" value="1"/>
</dbReference>
<dbReference type="EMBL" id="AP025314">
    <property type="protein sequence ID" value="BDD09929.1"/>
    <property type="molecule type" value="Genomic_DNA"/>
</dbReference>
<comment type="cofactor">
    <cofactor evidence="1">
        <name>Mn(2+)</name>
        <dbReference type="ChEBI" id="CHEBI:29035"/>
    </cofactor>
</comment>
<dbReference type="GO" id="GO:0010945">
    <property type="term" value="F:coenzyme A diphosphatase activity"/>
    <property type="evidence" value="ECO:0007669"/>
    <property type="project" value="InterPro"/>
</dbReference>